<sequence>MLLQKTLEPDEQDEELGMDTAHIEIEDQSRSGYGGIASLAWDGGELCIRLNERGRKFLSVDGSVLIAIEAAGWTTEVKEALQRMGEGGFPLQLA</sequence>
<reference evidence="1 2" key="1">
    <citation type="submission" date="2020-08" db="EMBL/GenBank/DDBJ databases">
        <title>Genomic Encyclopedia of Type Strains, Phase III (KMG-III): the genomes of soil and plant-associated and newly described type strains.</title>
        <authorList>
            <person name="Whitman W."/>
        </authorList>
    </citation>
    <scope>NUCLEOTIDE SEQUENCE [LARGE SCALE GENOMIC DNA]</scope>
    <source>
        <strain evidence="1 2">CECT 8897</strain>
    </source>
</reference>
<dbReference type="AlphaFoldDB" id="A0A7W5B7Z8"/>
<dbReference type="Pfam" id="PF15588">
    <property type="entry name" value="Imm10"/>
    <property type="match status" value="1"/>
</dbReference>
<dbReference type="Proteomes" id="UP000541535">
    <property type="component" value="Unassembled WGS sequence"/>
</dbReference>
<dbReference type="InterPro" id="IPR028962">
    <property type="entry name" value="Imm10"/>
</dbReference>
<dbReference type="EMBL" id="JACHXD010000003">
    <property type="protein sequence ID" value="MBB3118229.1"/>
    <property type="molecule type" value="Genomic_DNA"/>
</dbReference>
<comment type="caution">
    <text evidence="1">The sequence shown here is derived from an EMBL/GenBank/DDBJ whole genome shotgun (WGS) entry which is preliminary data.</text>
</comment>
<gene>
    <name evidence="1" type="ORF">FHS03_001260</name>
</gene>
<protein>
    <submittedName>
        <fullName evidence="1">Uncharacterized protein</fullName>
    </submittedName>
</protein>
<keyword evidence="2" id="KW-1185">Reference proteome</keyword>
<organism evidence="1 2">
    <name type="scientific">Pseudoduganella violacea</name>
    <dbReference type="NCBI Taxonomy" id="1715466"/>
    <lineage>
        <taxon>Bacteria</taxon>
        <taxon>Pseudomonadati</taxon>
        <taxon>Pseudomonadota</taxon>
        <taxon>Betaproteobacteria</taxon>
        <taxon>Burkholderiales</taxon>
        <taxon>Oxalobacteraceae</taxon>
        <taxon>Telluria group</taxon>
        <taxon>Pseudoduganella</taxon>
    </lineage>
</organism>
<evidence type="ECO:0000313" key="2">
    <source>
        <dbReference type="Proteomes" id="UP000541535"/>
    </source>
</evidence>
<proteinExistence type="predicted"/>
<name>A0A7W5B7Z8_9BURK</name>
<evidence type="ECO:0000313" key="1">
    <source>
        <dbReference type="EMBL" id="MBB3118229.1"/>
    </source>
</evidence>
<accession>A0A7W5B7Z8</accession>